<dbReference type="InterPro" id="IPR008906">
    <property type="entry name" value="HATC_C_dom"/>
</dbReference>
<dbReference type="AlphaFoldDB" id="A0A452HHS9"/>
<evidence type="ECO:0000313" key="3">
    <source>
        <dbReference type="Ensembl" id="ENSGAGP00000014442.1"/>
    </source>
</evidence>
<feature type="domain" description="DUF4371" evidence="2">
    <location>
        <begin position="151"/>
        <end position="333"/>
    </location>
</feature>
<accession>A0A452HHS9</accession>
<dbReference type="Ensembl" id="ENSGAGT00000016521.1">
    <property type="protein sequence ID" value="ENSGAGP00000014442.1"/>
    <property type="gene ID" value="ENSGAGG00000010978.1"/>
</dbReference>
<dbReference type="InterPro" id="IPR025398">
    <property type="entry name" value="DUF4371"/>
</dbReference>
<dbReference type="PANTHER" id="PTHR45749:SF35">
    <property type="entry name" value="AC-LIKE TRANSPOSASE-RELATED"/>
    <property type="match status" value="1"/>
</dbReference>
<evidence type="ECO:0000259" key="1">
    <source>
        <dbReference type="Pfam" id="PF05699"/>
    </source>
</evidence>
<dbReference type="Pfam" id="PF14291">
    <property type="entry name" value="DUF4371"/>
    <property type="match status" value="1"/>
</dbReference>
<dbReference type="GO" id="GO:0046983">
    <property type="term" value="F:protein dimerization activity"/>
    <property type="evidence" value="ECO:0007669"/>
    <property type="project" value="InterPro"/>
</dbReference>
<sequence length="743" mass="85359">ENLKRVAPKCTRDWPSIIADRQVCDIVARGPPQQNESYEFLFNEERRRFTSTHFYRTMANGKKIRCSWLMYSVQKDAIFCFSCKLYGTGDIPLRRGTSAWKALSKRLQQHETGKGHQDCMVKWFDLRSGIVNHTSIDQLELQAFLKERDFWRNVVKRMVDVVIFLSKRNLAFRGSNEKRADPSNGNFLGLFELLAKYDNVLSKLLQRIKKAETPVQYLSPQIQNELIQLVASNIQEANIAQLKKAKYYSVNLDCTPDVSHEEHMSVVLCFVECNGEDGVNICEVFVDFLNVHDTTGEGLLEAFLEKANNLGIDIADMRGQAYDNGANMRGKNKGVQARMLEINDRALYVPCGAHTWNLVISDAAKSSKYAVDFFGLINRIYVIFSSSPSLWDILQEHMPISVKGLSDTRWESRIDAVKPLLYHLEELCNALSSLREYALEKKDGNTATEAGALLDHVTAWPFVLTVYTWYDILFHVNKTCKLIQSPDVSIDVLQAEAGATMKFLEDYRNIGYNSVVTNACEIAEHMGIEQVFPETRVRHKKRMFDYECADDLSRLSAEEKFKSQFFLVFTDQAISSVSLRFDQLVEWYKLFRFLYNANSLKQCHRENELENHSKNFERKMGDIDANELIMELNRFIYVIEKERGLVTANNFLTYIYKNSLQEIYPNLCICIRILLTTPVTVAGAERSFSRMKLIKNILRSTMTDDRLSALAVISIENKIARSLDYNALINQIAENKARKKSFG</sequence>
<reference evidence="3" key="2">
    <citation type="submission" date="2025-08" db="UniProtKB">
        <authorList>
            <consortium name="Ensembl"/>
        </authorList>
    </citation>
    <scope>IDENTIFICATION</scope>
</reference>
<proteinExistence type="predicted"/>
<protein>
    <recommendedName>
        <fullName evidence="5">TTF-type domain-containing protein</fullName>
    </recommendedName>
</protein>
<organism evidence="3 4">
    <name type="scientific">Gopherus agassizii</name>
    <name type="common">Agassiz's desert tortoise</name>
    <dbReference type="NCBI Taxonomy" id="38772"/>
    <lineage>
        <taxon>Eukaryota</taxon>
        <taxon>Metazoa</taxon>
        <taxon>Chordata</taxon>
        <taxon>Craniata</taxon>
        <taxon>Vertebrata</taxon>
        <taxon>Euteleostomi</taxon>
        <taxon>Archelosauria</taxon>
        <taxon>Testudinata</taxon>
        <taxon>Testudines</taxon>
        <taxon>Cryptodira</taxon>
        <taxon>Durocryptodira</taxon>
        <taxon>Testudinoidea</taxon>
        <taxon>Testudinidae</taxon>
        <taxon>Gopherus</taxon>
    </lineage>
</organism>
<dbReference type="STRING" id="38772.ENSGAGP00000014442"/>
<reference evidence="4" key="1">
    <citation type="journal article" date="2017" name="PLoS ONE">
        <title>The Agassiz's desert tortoise genome provides a resource for the conservation of a threatened species.</title>
        <authorList>
            <person name="Tollis M."/>
            <person name="DeNardo D.F."/>
            <person name="Cornelius J.A."/>
            <person name="Dolby G.A."/>
            <person name="Edwards T."/>
            <person name="Henen B.T."/>
            <person name="Karl A.E."/>
            <person name="Murphy R.W."/>
            <person name="Kusumi K."/>
        </authorList>
    </citation>
    <scope>NUCLEOTIDE SEQUENCE [LARGE SCALE GENOMIC DNA]</scope>
</reference>
<keyword evidence="4" id="KW-1185">Reference proteome</keyword>
<dbReference type="Pfam" id="PF05699">
    <property type="entry name" value="Dimer_Tnp_hAT"/>
    <property type="match status" value="1"/>
</dbReference>
<evidence type="ECO:0000313" key="4">
    <source>
        <dbReference type="Proteomes" id="UP000291020"/>
    </source>
</evidence>
<evidence type="ECO:0000259" key="2">
    <source>
        <dbReference type="Pfam" id="PF14291"/>
    </source>
</evidence>
<dbReference type="Proteomes" id="UP000291020">
    <property type="component" value="Unassembled WGS sequence"/>
</dbReference>
<reference evidence="3" key="3">
    <citation type="submission" date="2025-09" db="UniProtKB">
        <authorList>
            <consortium name="Ensembl"/>
        </authorList>
    </citation>
    <scope>IDENTIFICATION</scope>
</reference>
<dbReference type="InterPro" id="IPR012337">
    <property type="entry name" value="RNaseH-like_sf"/>
</dbReference>
<feature type="domain" description="HAT C-terminal dimerisation" evidence="1">
    <location>
        <begin position="659"/>
        <end position="718"/>
    </location>
</feature>
<dbReference type="PANTHER" id="PTHR45749">
    <property type="match status" value="1"/>
</dbReference>
<dbReference type="SUPFAM" id="SSF53098">
    <property type="entry name" value="Ribonuclease H-like"/>
    <property type="match status" value="1"/>
</dbReference>
<evidence type="ECO:0008006" key="5">
    <source>
        <dbReference type="Google" id="ProtNLM"/>
    </source>
</evidence>
<name>A0A452HHS9_9SAUR</name>